<evidence type="ECO:0000313" key="4">
    <source>
        <dbReference type="Proteomes" id="UP000680116"/>
    </source>
</evidence>
<dbReference type="InterPro" id="IPR029303">
    <property type="entry name" value="CapF_C"/>
</dbReference>
<dbReference type="GO" id="GO:0016491">
    <property type="term" value="F:oxidoreductase activity"/>
    <property type="evidence" value="ECO:0007669"/>
    <property type="project" value="UniProtKB-KW"/>
</dbReference>
<dbReference type="EMBL" id="OU015430">
    <property type="protein sequence ID" value="CAG4976958.1"/>
    <property type="molecule type" value="Genomic_DNA"/>
</dbReference>
<gene>
    <name evidence="3" type="primary">wbjC</name>
    <name evidence="3" type="ORF">LYB30171_02307</name>
</gene>
<dbReference type="Pfam" id="PF01370">
    <property type="entry name" value="Epimerase"/>
    <property type="match status" value="1"/>
</dbReference>
<dbReference type="InterPro" id="IPR014710">
    <property type="entry name" value="RmlC-like_jellyroll"/>
</dbReference>
<dbReference type="Pfam" id="PF14667">
    <property type="entry name" value="Polysacc_synt_C"/>
    <property type="match status" value="1"/>
</dbReference>
<name>A0ABN7QYH3_9GAMM</name>
<dbReference type="PANTHER" id="PTHR43245">
    <property type="entry name" value="BIFUNCTIONAL POLYMYXIN RESISTANCE PROTEIN ARNA"/>
    <property type="match status" value="1"/>
</dbReference>
<feature type="domain" description="NAD-dependent epimerase/dehydratase" evidence="1">
    <location>
        <begin position="8"/>
        <end position="199"/>
    </location>
</feature>
<feature type="domain" description="Capsular polysaccharide assembling protein CapF C-terminal" evidence="2">
    <location>
        <begin position="260"/>
        <end position="370"/>
    </location>
</feature>
<dbReference type="CDD" id="cd07007">
    <property type="entry name" value="cupin_CapF-like_C"/>
    <property type="match status" value="1"/>
</dbReference>
<dbReference type="InterPro" id="IPR036291">
    <property type="entry name" value="NAD(P)-bd_dom_sf"/>
</dbReference>
<dbReference type="EC" id="1.1.1.367" evidence="3"/>
<dbReference type="PANTHER" id="PTHR43245:SF55">
    <property type="entry name" value="NAD(P)-BINDING DOMAIN-CONTAINING PROTEIN"/>
    <property type="match status" value="1"/>
</dbReference>
<reference evidence="3 4" key="1">
    <citation type="submission" date="2021-04" db="EMBL/GenBank/DDBJ databases">
        <authorList>
            <person name="Rodrigo-Torres L."/>
            <person name="Arahal R. D."/>
            <person name="Lucena T."/>
        </authorList>
    </citation>
    <scope>NUCLEOTIDE SEQUENCE [LARGE SCALE GENOMIC DNA]</scope>
    <source>
        <strain evidence="3 4">CECT 30171</strain>
    </source>
</reference>
<evidence type="ECO:0000259" key="1">
    <source>
        <dbReference type="Pfam" id="PF01370"/>
    </source>
</evidence>
<dbReference type="RefSeq" id="WP_215218807.1">
    <property type="nucleotide sequence ID" value="NZ_OU015430.1"/>
</dbReference>
<dbReference type="Gene3D" id="3.40.50.720">
    <property type="entry name" value="NAD(P)-binding Rossmann-like Domain"/>
    <property type="match status" value="1"/>
</dbReference>
<evidence type="ECO:0000313" key="3">
    <source>
        <dbReference type="EMBL" id="CAG4976958.1"/>
    </source>
</evidence>
<dbReference type="InterPro" id="IPR050177">
    <property type="entry name" value="Lipid_A_modif_metabolic_enz"/>
</dbReference>
<organism evidence="3 4">
    <name type="scientific">Novilysobacter luteus</name>
    <dbReference type="NCBI Taxonomy" id="2822368"/>
    <lineage>
        <taxon>Bacteria</taxon>
        <taxon>Pseudomonadati</taxon>
        <taxon>Pseudomonadota</taxon>
        <taxon>Gammaproteobacteria</taxon>
        <taxon>Lysobacterales</taxon>
        <taxon>Lysobacteraceae</taxon>
        <taxon>Novilysobacter</taxon>
    </lineage>
</organism>
<evidence type="ECO:0000259" key="2">
    <source>
        <dbReference type="Pfam" id="PF14667"/>
    </source>
</evidence>
<keyword evidence="4" id="KW-1185">Reference proteome</keyword>
<dbReference type="SUPFAM" id="SSF51735">
    <property type="entry name" value="NAD(P)-binding Rossmann-fold domains"/>
    <property type="match status" value="1"/>
</dbReference>
<dbReference type="InterPro" id="IPR001509">
    <property type="entry name" value="Epimerase_deHydtase"/>
</dbReference>
<accession>A0ABN7QYH3</accession>
<protein>
    <submittedName>
        <fullName evidence="3">UDP-2-acetamido-2,6-beta-L-arabino-hexul-4-ose reductase</fullName>
        <ecNumber evidence="3">1.1.1.367</ecNumber>
    </submittedName>
</protein>
<sequence length="374" mass="40690">MTDGPTSVLVTGADGFIGKNLVVRLSEDPAQFVVHPVTRRTSPAELADAVGSCDVVVHLAGVNRPQTESEFGSGNVGSTETLVRLLEAAAPKPVLFSSSTQAVADNAYGRSKLDAEQCLEGYSARTGATTISYRLTNVFGKWCRPHYNSAVATFCHLVARGEALDIHDPAAPLRLLYIDDLVDHLVTDIRAVHSGRPPRAEIGPVYETTVGALAEELRQFASVPITHDIPRTGTGLTRALYATYLSHLEPSSFSFPLTRHVDARGAFSEMLRTADSGQFSFFTAGPGVKRGGHYHHTKNEKFLVVRGAARYRFRHVVSGETYELTTVAEDARVVMTVPGWTHDITNIGDEEMVVMLWANEAFDRSRPDTIANPL</sequence>
<dbReference type="Gene3D" id="2.60.120.10">
    <property type="entry name" value="Jelly Rolls"/>
    <property type="match status" value="1"/>
</dbReference>
<dbReference type="InterPro" id="IPR011051">
    <property type="entry name" value="RmlC_Cupin_sf"/>
</dbReference>
<proteinExistence type="predicted"/>
<dbReference type="Proteomes" id="UP000680116">
    <property type="component" value="Chromosome"/>
</dbReference>
<keyword evidence="3" id="KW-0560">Oxidoreductase</keyword>
<dbReference type="SUPFAM" id="SSF51182">
    <property type="entry name" value="RmlC-like cupins"/>
    <property type="match status" value="1"/>
</dbReference>